<dbReference type="Proteomes" id="UP000694240">
    <property type="component" value="Chromosome 9"/>
</dbReference>
<name>A0A8T2A7H6_9BRAS</name>
<comment type="caution">
    <text evidence="2">The sequence shown here is derived from an EMBL/GenBank/DDBJ whole genome shotgun (WGS) entry which is preliminary data.</text>
</comment>
<dbReference type="GO" id="GO:0006412">
    <property type="term" value="P:translation"/>
    <property type="evidence" value="ECO:0007669"/>
    <property type="project" value="InterPro"/>
</dbReference>
<organism evidence="2 3">
    <name type="scientific">Arabidopsis thaliana x Arabidopsis arenosa</name>
    <dbReference type="NCBI Taxonomy" id="1240361"/>
    <lineage>
        <taxon>Eukaryota</taxon>
        <taxon>Viridiplantae</taxon>
        <taxon>Streptophyta</taxon>
        <taxon>Embryophyta</taxon>
        <taxon>Tracheophyta</taxon>
        <taxon>Spermatophyta</taxon>
        <taxon>Magnoliopsida</taxon>
        <taxon>eudicotyledons</taxon>
        <taxon>Gunneridae</taxon>
        <taxon>Pentapetalae</taxon>
        <taxon>rosids</taxon>
        <taxon>malvids</taxon>
        <taxon>Brassicales</taxon>
        <taxon>Brassicaceae</taxon>
        <taxon>Camelineae</taxon>
        <taxon>Arabidopsis</taxon>
    </lineage>
</organism>
<reference evidence="2 3" key="1">
    <citation type="submission" date="2020-12" db="EMBL/GenBank/DDBJ databases">
        <title>Concerted genomic and epigenomic changes stabilize Arabidopsis allopolyploids.</title>
        <authorList>
            <person name="Chen Z."/>
        </authorList>
    </citation>
    <scope>NUCLEOTIDE SEQUENCE [LARGE SCALE GENOMIC DNA]</scope>
    <source>
        <strain evidence="2">Allo738</strain>
        <tissue evidence="2">Leaf</tissue>
    </source>
</reference>
<dbReference type="GO" id="GO:0005840">
    <property type="term" value="C:ribosome"/>
    <property type="evidence" value="ECO:0007669"/>
    <property type="project" value="UniProtKB-KW"/>
</dbReference>
<keyword evidence="3" id="KW-1185">Reference proteome</keyword>
<dbReference type="Pfam" id="PF01016">
    <property type="entry name" value="Ribosomal_L27"/>
    <property type="match status" value="1"/>
</dbReference>
<evidence type="ECO:0000313" key="2">
    <source>
        <dbReference type="EMBL" id="KAG7567894.1"/>
    </source>
</evidence>
<sequence>MQNFQSPIPLTIQHAHKKGDYSTNNGRDSPCQRLGVKIYGDQDLLVAFWVEFWWWRELKI</sequence>
<keyword evidence="2" id="KW-0689">Ribosomal protein</keyword>
<dbReference type="EMBL" id="JAEFBK010000009">
    <property type="protein sequence ID" value="KAG7567894.1"/>
    <property type="molecule type" value="Genomic_DNA"/>
</dbReference>
<dbReference type="AlphaFoldDB" id="A0A8T2A7H6"/>
<evidence type="ECO:0000256" key="1">
    <source>
        <dbReference type="SAM" id="MobiDB-lite"/>
    </source>
</evidence>
<proteinExistence type="predicted"/>
<evidence type="ECO:0000313" key="3">
    <source>
        <dbReference type="Proteomes" id="UP000694240"/>
    </source>
</evidence>
<accession>A0A8T2A7H6</accession>
<protein>
    <submittedName>
        <fullName evidence="2">Ribosomal protein L27</fullName>
    </submittedName>
</protein>
<dbReference type="InterPro" id="IPR001684">
    <property type="entry name" value="Ribosomal_bL27"/>
</dbReference>
<dbReference type="GO" id="GO:0003735">
    <property type="term" value="F:structural constituent of ribosome"/>
    <property type="evidence" value="ECO:0007669"/>
    <property type="project" value="InterPro"/>
</dbReference>
<keyword evidence="2" id="KW-0687">Ribonucleoprotein</keyword>
<gene>
    <name evidence="2" type="ORF">ISN45_Aa04g007310</name>
</gene>
<feature type="region of interest" description="Disordered" evidence="1">
    <location>
        <begin position="1"/>
        <end position="26"/>
    </location>
</feature>